<dbReference type="InterPro" id="IPR033907">
    <property type="entry name" value="Endolysin_autolysin"/>
</dbReference>
<evidence type="ECO:0000256" key="8">
    <source>
        <dbReference type="ARBA" id="ARBA00023200"/>
    </source>
</evidence>
<dbReference type="GO" id="GO:0009253">
    <property type="term" value="P:peptidoglycan catabolic process"/>
    <property type="evidence" value="ECO:0007669"/>
    <property type="project" value="UniProtKB-UniRule"/>
</dbReference>
<keyword evidence="9 10" id="KW-0326">Glycosidase</keyword>
<keyword evidence="8 10" id="KW-1035">Host cytoplasm</keyword>
<evidence type="ECO:0000313" key="13">
    <source>
        <dbReference type="EMBL" id="CAB5218590.1"/>
    </source>
</evidence>
<keyword evidence="6 10" id="KW-0204">Cytolysis</keyword>
<evidence type="ECO:0000256" key="6">
    <source>
        <dbReference type="ARBA" id="ARBA00022852"/>
    </source>
</evidence>
<keyword evidence="12" id="KW-0812">Transmembrane</keyword>
<gene>
    <name evidence="13" type="ORF">UFOVP217_39</name>
</gene>
<dbReference type="InterPro" id="IPR023347">
    <property type="entry name" value="Lysozyme_dom_sf"/>
</dbReference>
<protein>
    <recommendedName>
        <fullName evidence="10">Endolysin</fullName>
        <ecNumber evidence="10">3.2.1.17</ecNumber>
    </recommendedName>
    <alternativeName>
        <fullName evidence="10">Lysis protein</fullName>
    </alternativeName>
    <alternativeName>
        <fullName evidence="10">Lysozyme</fullName>
    </alternativeName>
    <alternativeName>
        <fullName evidence="10">Muramidase</fullName>
    </alternativeName>
</protein>
<keyword evidence="12" id="KW-0472">Membrane</keyword>
<dbReference type="EMBL" id="LR798259">
    <property type="protein sequence ID" value="CAB5218590.1"/>
    <property type="molecule type" value="Genomic_DNA"/>
</dbReference>
<dbReference type="GO" id="GO:0030430">
    <property type="term" value="C:host cell cytoplasm"/>
    <property type="evidence" value="ECO:0007669"/>
    <property type="project" value="UniProtKB-SubCell"/>
</dbReference>
<evidence type="ECO:0000256" key="11">
    <source>
        <dbReference type="RuleBase" id="RU003788"/>
    </source>
</evidence>
<organism evidence="13">
    <name type="scientific">uncultured Caudovirales phage</name>
    <dbReference type="NCBI Taxonomy" id="2100421"/>
    <lineage>
        <taxon>Viruses</taxon>
        <taxon>Duplodnaviria</taxon>
        <taxon>Heunggongvirae</taxon>
        <taxon>Uroviricota</taxon>
        <taxon>Caudoviricetes</taxon>
        <taxon>Peduoviridae</taxon>
        <taxon>Maltschvirus</taxon>
        <taxon>Maltschvirus maltsch</taxon>
    </lineage>
</organism>
<dbReference type="GO" id="GO:0003796">
    <property type="term" value="F:lysozyme activity"/>
    <property type="evidence" value="ECO:0007669"/>
    <property type="project" value="UniProtKB-UniRule"/>
</dbReference>
<evidence type="ECO:0000256" key="3">
    <source>
        <dbReference type="ARBA" id="ARBA00022612"/>
    </source>
</evidence>
<evidence type="ECO:0000256" key="2">
    <source>
        <dbReference type="ARBA" id="ARBA00022529"/>
    </source>
</evidence>
<sequence>MAPSSNCIDLIKKFEGLFLKAYKCPAGVPTIGYGSTMWNDGKKVEMGQVITLEDAEKLLMWEVMSKTKALPKMNLTQNQHDSIISFCYNLGVGAFLKSTLYKKININPNDPSIRDEFMKWTKARVKGILTELPGLVRRRKAEADMYFNTITTNKKSKTDIIKDEKTNGLLNVFLFILSVKALIDIYLLINI</sequence>
<name>A0A6J7WL85_9CAUD</name>
<dbReference type="CDD" id="cd00737">
    <property type="entry name" value="lyz_endolysin_autolysin"/>
    <property type="match status" value="1"/>
</dbReference>
<accession>A0A6J7WL85</accession>
<keyword evidence="2 10" id="KW-0929">Antimicrobial</keyword>
<dbReference type="PANTHER" id="PTHR38107:SF3">
    <property type="entry name" value="LYSOZYME RRRD-RELATED"/>
    <property type="match status" value="1"/>
</dbReference>
<keyword evidence="7 10" id="KW-0578">Host cell lysis by virus</keyword>
<dbReference type="Gene3D" id="1.10.530.40">
    <property type="match status" value="1"/>
</dbReference>
<feature type="active site" description="Proton donor/acceptor" evidence="10">
    <location>
        <position position="15"/>
    </location>
</feature>
<keyword evidence="12" id="KW-1133">Transmembrane helix</keyword>
<dbReference type="GO" id="GO:0044659">
    <property type="term" value="P:viral release from host cell by cytolysis"/>
    <property type="evidence" value="ECO:0007669"/>
    <property type="project" value="UniProtKB-UniRule"/>
</dbReference>
<dbReference type="PANTHER" id="PTHR38107">
    <property type="match status" value="1"/>
</dbReference>
<evidence type="ECO:0000256" key="4">
    <source>
        <dbReference type="ARBA" id="ARBA00022638"/>
    </source>
</evidence>
<dbReference type="EC" id="3.2.1.17" evidence="10"/>
<dbReference type="GO" id="GO:0016998">
    <property type="term" value="P:cell wall macromolecule catabolic process"/>
    <property type="evidence" value="ECO:0007669"/>
    <property type="project" value="InterPro"/>
</dbReference>
<evidence type="ECO:0000256" key="1">
    <source>
        <dbReference type="ARBA" id="ARBA00000632"/>
    </source>
</evidence>
<keyword evidence="3 10" id="KW-1188">Viral release from host cell</keyword>
<comment type="function">
    <text evidence="10">Endolysin with lysozyme activity that degrades host peptidoglycans and participates with the holin and spanin proteins in the sequential events which lead to the programmed host cell lysis releasing the mature viral particles. Once the holin has permeabilized the host cell membrane, the endolysin can reach the periplasm and break down the peptidoglycan layer.</text>
</comment>
<keyword evidence="4 10" id="KW-0081">Bacteriolytic enzyme</keyword>
<evidence type="ECO:0000256" key="7">
    <source>
        <dbReference type="ARBA" id="ARBA00023142"/>
    </source>
</evidence>
<keyword evidence="5 10" id="KW-0378">Hydrolase</keyword>
<evidence type="ECO:0000256" key="12">
    <source>
        <dbReference type="SAM" id="Phobius"/>
    </source>
</evidence>
<dbReference type="InterPro" id="IPR051018">
    <property type="entry name" value="Bacteriophage_GH24"/>
</dbReference>
<dbReference type="HAMAP" id="MF_04110">
    <property type="entry name" value="ENDOLYSIN_T4"/>
    <property type="match status" value="1"/>
</dbReference>
<evidence type="ECO:0000256" key="10">
    <source>
        <dbReference type="HAMAP-Rule" id="MF_04110"/>
    </source>
</evidence>
<feature type="transmembrane region" description="Helical" evidence="12">
    <location>
        <begin position="169"/>
        <end position="189"/>
    </location>
</feature>
<evidence type="ECO:0000256" key="9">
    <source>
        <dbReference type="ARBA" id="ARBA00023295"/>
    </source>
</evidence>
<proteinExistence type="inferred from homology"/>
<dbReference type="GO" id="GO:0042742">
    <property type="term" value="P:defense response to bacterium"/>
    <property type="evidence" value="ECO:0007669"/>
    <property type="project" value="UniProtKB-KW"/>
</dbReference>
<dbReference type="InterPro" id="IPR002196">
    <property type="entry name" value="Glyco_hydro_24"/>
</dbReference>
<dbReference type="InterPro" id="IPR034690">
    <property type="entry name" value="Endolysin_T4_type"/>
</dbReference>
<dbReference type="InterPro" id="IPR023346">
    <property type="entry name" value="Lysozyme-like_dom_sf"/>
</dbReference>
<reference evidence="13" key="1">
    <citation type="submission" date="2020-05" db="EMBL/GenBank/DDBJ databases">
        <authorList>
            <person name="Chiriac C."/>
            <person name="Salcher M."/>
            <person name="Ghai R."/>
            <person name="Kavagutti S V."/>
        </authorList>
    </citation>
    <scope>NUCLEOTIDE SEQUENCE</scope>
</reference>
<comment type="subcellular location">
    <subcellularLocation>
        <location evidence="10">Host cytoplasm</location>
    </subcellularLocation>
    <text evidence="10">The endolysin is cytoplasmic, but can reach the periplasmic space with the help of the holins which disrupt the host cell membrane.</text>
</comment>
<dbReference type="SUPFAM" id="SSF53955">
    <property type="entry name" value="Lysozyme-like"/>
    <property type="match status" value="1"/>
</dbReference>
<evidence type="ECO:0000256" key="5">
    <source>
        <dbReference type="ARBA" id="ARBA00022801"/>
    </source>
</evidence>
<dbReference type="Pfam" id="PF00959">
    <property type="entry name" value="Phage_lysozyme"/>
    <property type="match status" value="1"/>
</dbReference>
<feature type="active site" description="Proton donor/acceptor" evidence="10">
    <location>
        <position position="24"/>
    </location>
</feature>
<comment type="similarity">
    <text evidence="10 11">Belongs to the glycosyl hydrolase 24 family.</text>
</comment>
<comment type="catalytic activity">
    <reaction evidence="1 10 11">
        <text>Hydrolysis of (1-&gt;4)-beta-linkages between N-acetylmuramic acid and N-acetyl-D-glucosamine residues in a peptidoglycan and between N-acetyl-D-glucosamine residues in chitodextrins.</text>
        <dbReference type="EC" id="3.2.1.17"/>
    </reaction>
</comment>